<keyword evidence="2 7" id="KW-0597">Phosphoprotein</keyword>
<evidence type="ECO:0000256" key="4">
    <source>
        <dbReference type="ARBA" id="ARBA00023015"/>
    </source>
</evidence>
<dbReference type="PROSITE" id="PS51755">
    <property type="entry name" value="OMPR_PHOB"/>
    <property type="match status" value="1"/>
</dbReference>
<evidence type="ECO:0000256" key="1">
    <source>
        <dbReference type="ARBA" id="ARBA00004496"/>
    </source>
</evidence>
<dbReference type="KEGG" id="tum:CBW65_12780"/>
<dbReference type="AlphaFoldDB" id="A0A1Y0IMU8"/>
<evidence type="ECO:0000256" key="5">
    <source>
        <dbReference type="ARBA" id="ARBA00023125"/>
    </source>
</evidence>
<dbReference type="SMART" id="SM00862">
    <property type="entry name" value="Trans_reg_C"/>
    <property type="match status" value="1"/>
</dbReference>
<dbReference type="PANTHER" id="PTHR48111">
    <property type="entry name" value="REGULATOR OF RPOS"/>
    <property type="match status" value="1"/>
</dbReference>
<dbReference type="Gene3D" id="1.10.10.10">
    <property type="entry name" value="Winged helix-like DNA-binding domain superfamily/Winged helix DNA-binding domain"/>
    <property type="match status" value="1"/>
</dbReference>
<evidence type="ECO:0000313" key="11">
    <source>
        <dbReference type="EMBL" id="ARU61807.1"/>
    </source>
</evidence>
<dbReference type="SMART" id="SM00448">
    <property type="entry name" value="REC"/>
    <property type="match status" value="1"/>
</dbReference>
<dbReference type="InterPro" id="IPR001789">
    <property type="entry name" value="Sig_transdc_resp-reg_receiver"/>
</dbReference>
<dbReference type="InterPro" id="IPR036388">
    <property type="entry name" value="WH-like_DNA-bd_sf"/>
</dbReference>
<dbReference type="GO" id="GO:0032993">
    <property type="term" value="C:protein-DNA complex"/>
    <property type="evidence" value="ECO:0007669"/>
    <property type="project" value="TreeGrafter"/>
</dbReference>
<dbReference type="GO" id="GO:0005829">
    <property type="term" value="C:cytosol"/>
    <property type="evidence" value="ECO:0007669"/>
    <property type="project" value="TreeGrafter"/>
</dbReference>
<dbReference type="Pfam" id="PF00072">
    <property type="entry name" value="Response_reg"/>
    <property type="match status" value="1"/>
</dbReference>
<dbReference type="GO" id="GO:0000976">
    <property type="term" value="F:transcription cis-regulatory region binding"/>
    <property type="evidence" value="ECO:0007669"/>
    <property type="project" value="TreeGrafter"/>
</dbReference>
<evidence type="ECO:0000259" key="10">
    <source>
        <dbReference type="PROSITE" id="PS51755"/>
    </source>
</evidence>
<dbReference type="PROSITE" id="PS50110">
    <property type="entry name" value="RESPONSE_REGULATORY"/>
    <property type="match status" value="1"/>
</dbReference>
<evidence type="ECO:0000256" key="7">
    <source>
        <dbReference type="PROSITE-ProRule" id="PRU00169"/>
    </source>
</evidence>
<dbReference type="GO" id="GO:0006355">
    <property type="term" value="P:regulation of DNA-templated transcription"/>
    <property type="evidence" value="ECO:0007669"/>
    <property type="project" value="InterPro"/>
</dbReference>
<keyword evidence="4" id="KW-0805">Transcription regulation</keyword>
<proteinExistence type="predicted"/>
<dbReference type="CDD" id="cd00383">
    <property type="entry name" value="trans_reg_C"/>
    <property type="match status" value="1"/>
</dbReference>
<keyword evidence="3" id="KW-0902">Two-component regulatory system</keyword>
<feature type="domain" description="OmpR/PhoB-type" evidence="10">
    <location>
        <begin position="123"/>
        <end position="222"/>
    </location>
</feature>
<dbReference type="Gene3D" id="3.40.50.2300">
    <property type="match status" value="1"/>
</dbReference>
<evidence type="ECO:0000259" key="9">
    <source>
        <dbReference type="PROSITE" id="PS50110"/>
    </source>
</evidence>
<dbReference type="GO" id="GO:0000156">
    <property type="term" value="F:phosphorelay response regulator activity"/>
    <property type="evidence" value="ECO:0007669"/>
    <property type="project" value="TreeGrafter"/>
</dbReference>
<feature type="domain" description="Response regulatory" evidence="9">
    <location>
        <begin position="4"/>
        <end position="115"/>
    </location>
</feature>
<accession>A0A1Y0IMU8</accession>
<keyword evidence="12" id="KW-1185">Reference proteome</keyword>
<keyword evidence="6" id="KW-0804">Transcription</keyword>
<dbReference type="OrthoDB" id="2373414at2"/>
<organism evidence="11 12">
    <name type="scientific">Tumebacillus avium</name>
    <dbReference type="NCBI Taxonomy" id="1903704"/>
    <lineage>
        <taxon>Bacteria</taxon>
        <taxon>Bacillati</taxon>
        <taxon>Bacillota</taxon>
        <taxon>Bacilli</taxon>
        <taxon>Bacillales</taxon>
        <taxon>Alicyclobacillaceae</taxon>
        <taxon>Tumebacillus</taxon>
    </lineage>
</organism>
<reference evidence="12" key="1">
    <citation type="submission" date="2017-05" db="EMBL/GenBank/DDBJ databases">
        <authorList>
            <person name="Sung H."/>
        </authorList>
    </citation>
    <scope>NUCLEOTIDE SEQUENCE [LARGE SCALE GENOMIC DNA]</scope>
    <source>
        <strain evidence="12">AR23208</strain>
    </source>
</reference>
<dbReference type="EMBL" id="CP021434">
    <property type="protein sequence ID" value="ARU61807.1"/>
    <property type="molecule type" value="Genomic_DNA"/>
</dbReference>
<evidence type="ECO:0000256" key="8">
    <source>
        <dbReference type="PROSITE-ProRule" id="PRU01091"/>
    </source>
</evidence>
<comment type="subcellular location">
    <subcellularLocation>
        <location evidence="1">Cytoplasm</location>
    </subcellularLocation>
</comment>
<feature type="DNA-binding region" description="OmpR/PhoB-type" evidence="8">
    <location>
        <begin position="123"/>
        <end position="222"/>
    </location>
</feature>
<dbReference type="SUPFAM" id="SSF52172">
    <property type="entry name" value="CheY-like"/>
    <property type="match status" value="1"/>
</dbReference>
<sequence length="225" mass="25455">MAERILIADDEADMRTLLKIALKSQGYEVLEAENGAAAIDALRREAVDVLILDLMMPEVDGWDVLQELRGETPTLILSARGAVEDRVKGLNLGASDYLLKPFDMRELIARVQALLRRPVENNKNLLRRGSLVLDRTSKEVRVEDNLLDLTPKEYELLEFLAMHPGQVFSREQLVDRLWGYDYMGDLRAVDTHIKKVRLKLREAGGDGNWVATVWGFGYKFEGATS</sequence>
<evidence type="ECO:0000256" key="2">
    <source>
        <dbReference type="ARBA" id="ARBA00022553"/>
    </source>
</evidence>
<evidence type="ECO:0000256" key="6">
    <source>
        <dbReference type="ARBA" id="ARBA00023163"/>
    </source>
</evidence>
<evidence type="ECO:0000313" key="12">
    <source>
        <dbReference type="Proteomes" id="UP000195437"/>
    </source>
</evidence>
<dbReference type="RefSeq" id="WP_087457177.1">
    <property type="nucleotide sequence ID" value="NZ_CP021434.1"/>
</dbReference>
<evidence type="ECO:0008006" key="13">
    <source>
        <dbReference type="Google" id="ProtNLM"/>
    </source>
</evidence>
<gene>
    <name evidence="11" type="ORF">CBW65_12780</name>
</gene>
<name>A0A1Y0IMU8_9BACL</name>
<dbReference type="Pfam" id="PF00486">
    <property type="entry name" value="Trans_reg_C"/>
    <property type="match status" value="1"/>
</dbReference>
<dbReference type="InterPro" id="IPR039420">
    <property type="entry name" value="WalR-like"/>
</dbReference>
<keyword evidence="5 8" id="KW-0238">DNA-binding</keyword>
<dbReference type="InterPro" id="IPR001867">
    <property type="entry name" value="OmpR/PhoB-type_DNA-bd"/>
</dbReference>
<dbReference type="Proteomes" id="UP000195437">
    <property type="component" value="Chromosome"/>
</dbReference>
<feature type="modified residue" description="4-aspartylphosphate" evidence="7">
    <location>
        <position position="53"/>
    </location>
</feature>
<evidence type="ECO:0000256" key="3">
    <source>
        <dbReference type="ARBA" id="ARBA00023012"/>
    </source>
</evidence>
<protein>
    <recommendedName>
        <fullName evidence="13">DNA-binding response regulator</fullName>
    </recommendedName>
</protein>
<dbReference type="Gene3D" id="6.10.250.690">
    <property type="match status" value="1"/>
</dbReference>
<dbReference type="InterPro" id="IPR011006">
    <property type="entry name" value="CheY-like_superfamily"/>
</dbReference>
<dbReference type="PANTHER" id="PTHR48111:SF1">
    <property type="entry name" value="TWO-COMPONENT RESPONSE REGULATOR ORR33"/>
    <property type="match status" value="1"/>
</dbReference>
<dbReference type="FunFam" id="1.10.10.10:FF:000018">
    <property type="entry name" value="DNA-binding response regulator ResD"/>
    <property type="match status" value="1"/>
</dbReference>